<reference evidence="2" key="1">
    <citation type="journal article" date="2020" name="Stud. Mycol.">
        <title>101 Dothideomycetes genomes: a test case for predicting lifestyles and emergence of pathogens.</title>
        <authorList>
            <person name="Haridas S."/>
            <person name="Albert R."/>
            <person name="Binder M."/>
            <person name="Bloem J."/>
            <person name="Labutti K."/>
            <person name="Salamov A."/>
            <person name="Andreopoulos B."/>
            <person name="Baker S."/>
            <person name="Barry K."/>
            <person name="Bills G."/>
            <person name="Bluhm B."/>
            <person name="Cannon C."/>
            <person name="Castanera R."/>
            <person name="Culley D."/>
            <person name="Daum C."/>
            <person name="Ezra D."/>
            <person name="Gonzalez J."/>
            <person name="Henrissat B."/>
            <person name="Kuo A."/>
            <person name="Liang C."/>
            <person name="Lipzen A."/>
            <person name="Lutzoni F."/>
            <person name="Magnuson J."/>
            <person name="Mondo S."/>
            <person name="Nolan M."/>
            <person name="Ohm R."/>
            <person name="Pangilinan J."/>
            <person name="Park H.-J."/>
            <person name="Ramirez L."/>
            <person name="Alfaro M."/>
            <person name="Sun H."/>
            <person name="Tritt A."/>
            <person name="Yoshinaga Y."/>
            <person name="Zwiers L.-H."/>
            <person name="Turgeon B."/>
            <person name="Goodwin S."/>
            <person name="Spatafora J."/>
            <person name="Crous P."/>
            <person name="Grigoriev I."/>
        </authorList>
    </citation>
    <scope>NUCLEOTIDE SEQUENCE</scope>
    <source>
        <strain evidence="2">CBS 627.86</strain>
    </source>
</reference>
<dbReference type="InterPro" id="IPR010730">
    <property type="entry name" value="HET"/>
</dbReference>
<dbReference type="OrthoDB" id="270167at2759"/>
<evidence type="ECO:0000259" key="1">
    <source>
        <dbReference type="Pfam" id="PF06985"/>
    </source>
</evidence>
<organism evidence="2 3">
    <name type="scientific">Lophiotrema nucula</name>
    <dbReference type="NCBI Taxonomy" id="690887"/>
    <lineage>
        <taxon>Eukaryota</taxon>
        <taxon>Fungi</taxon>
        <taxon>Dikarya</taxon>
        <taxon>Ascomycota</taxon>
        <taxon>Pezizomycotina</taxon>
        <taxon>Dothideomycetes</taxon>
        <taxon>Pleosporomycetidae</taxon>
        <taxon>Pleosporales</taxon>
        <taxon>Lophiotremataceae</taxon>
        <taxon>Lophiotrema</taxon>
    </lineage>
</organism>
<dbReference type="EMBL" id="ML977315">
    <property type="protein sequence ID" value="KAF2119465.1"/>
    <property type="molecule type" value="Genomic_DNA"/>
</dbReference>
<keyword evidence="3" id="KW-1185">Reference proteome</keyword>
<evidence type="ECO:0000313" key="3">
    <source>
        <dbReference type="Proteomes" id="UP000799770"/>
    </source>
</evidence>
<dbReference type="PANTHER" id="PTHR33112:SF16">
    <property type="entry name" value="HETEROKARYON INCOMPATIBILITY DOMAIN-CONTAINING PROTEIN"/>
    <property type="match status" value="1"/>
</dbReference>
<protein>
    <recommendedName>
        <fullName evidence="1">Heterokaryon incompatibility domain-containing protein</fullName>
    </recommendedName>
</protein>
<feature type="domain" description="Heterokaryon incompatibility" evidence="1">
    <location>
        <begin position="101"/>
        <end position="260"/>
    </location>
</feature>
<name>A0A6A5ZJK8_9PLEO</name>
<gene>
    <name evidence="2" type="ORF">BDV96DRAFT_486706</name>
</gene>
<sequence length="693" mass="79388">MKNDLHLTFGEIFNGDLEAFRDQLIEIQDFQTSRDASEEWVQHLRFLDISHVPLLDGSGDEEPANKRRGYKNGRRAGLVDRPARWWIPLTRKEADDGDTKYIAVSWKWGNPRSLGADPSFDYRIRRPGRTPHKSDFPDHYLERVIRFAQYQNISNLWIDKECIYQRPGDDSTDQSLGIQIMDVVYESSVYSAGLLQTPITKQAELDALDALLSLSIFITDQENDNESVCFEDDIDTETVEIVIRKLLNDPRWTRAWIFQEDHLASHRMTLLIPCSEALFRRKHHRFGTISNELLVQMYEFKQAVTMFCVAAGDDRLASEFLAKVKQYNIWNKRIFALHSQTTTLSILEDICSRDLEKEHDRIAIMANASRFPVRLDVGENSPLVRRGAYSLSTALLALILMNGEIVKTDSGVLADTVLNYTLREYLSSWQYKFIAPGNKFEQTFIDHCRLISPIISRSGLRVRGFVFQLLPRFQSDLNPVGLTRVDEDDLSRQSRRLKAKHGRRRRKLNRLHEEVIEILIEKLRNTYGHDLPLADFLYHHLELDRDPPPPDVASPLTKYLLDMLSALAAAVLAGRDVRLAKLEDVGEEGAPSAIFVAPPTRDTWLAEQLPNETEEPPRVFVSFDKGWTNRGMERIASLEVTLHRESTRTTSNTGGVLTSSGWVNGLWDVRDERMSSYVFPLPGICDAGLDQDE</sequence>
<dbReference type="PANTHER" id="PTHR33112">
    <property type="entry name" value="DOMAIN PROTEIN, PUTATIVE-RELATED"/>
    <property type="match status" value="1"/>
</dbReference>
<dbReference type="AlphaFoldDB" id="A0A6A5ZJK8"/>
<proteinExistence type="predicted"/>
<dbReference type="Pfam" id="PF06985">
    <property type="entry name" value="HET"/>
    <property type="match status" value="1"/>
</dbReference>
<evidence type="ECO:0000313" key="2">
    <source>
        <dbReference type="EMBL" id="KAF2119465.1"/>
    </source>
</evidence>
<accession>A0A6A5ZJK8</accession>
<dbReference type="Proteomes" id="UP000799770">
    <property type="component" value="Unassembled WGS sequence"/>
</dbReference>